<keyword evidence="8" id="KW-1185">Reference proteome</keyword>
<feature type="transmembrane region" description="Helical" evidence="6">
    <location>
        <begin position="275"/>
        <end position="296"/>
    </location>
</feature>
<dbReference type="RefSeq" id="WP_301590779.1">
    <property type="nucleotide sequence ID" value="NZ_JAPFQI010000010.1"/>
</dbReference>
<evidence type="ECO:0000256" key="5">
    <source>
        <dbReference type="ARBA" id="ARBA00023136"/>
    </source>
</evidence>
<evidence type="ECO:0000256" key="4">
    <source>
        <dbReference type="ARBA" id="ARBA00022989"/>
    </source>
</evidence>
<comment type="subcellular location">
    <subcellularLocation>
        <location evidence="1">Cell membrane</location>
        <topology evidence="1">Multi-pass membrane protein</topology>
    </subcellularLocation>
</comment>
<feature type="transmembrane region" description="Helical" evidence="6">
    <location>
        <begin position="175"/>
        <end position="199"/>
    </location>
</feature>
<organism evidence="7 8">
    <name type="scientific">Sabulicella glaciei</name>
    <dbReference type="NCBI Taxonomy" id="2984948"/>
    <lineage>
        <taxon>Bacteria</taxon>
        <taxon>Pseudomonadati</taxon>
        <taxon>Pseudomonadota</taxon>
        <taxon>Alphaproteobacteria</taxon>
        <taxon>Acetobacterales</taxon>
        <taxon>Acetobacteraceae</taxon>
        <taxon>Sabulicella</taxon>
    </lineage>
</organism>
<keyword evidence="4 6" id="KW-1133">Transmembrane helix</keyword>
<dbReference type="InterPro" id="IPR003841">
    <property type="entry name" value="Na/Pi_transpt"/>
</dbReference>
<evidence type="ECO:0000256" key="1">
    <source>
        <dbReference type="ARBA" id="ARBA00004651"/>
    </source>
</evidence>
<proteinExistence type="predicted"/>
<accession>A0ABT3NXR0</accession>
<evidence type="ECO:0000313" key="7">
    <source>
        <dbReference type="EMBL" id="MCW8086693.1"/>
    </source>
</evidence>
<dbReference type="Proteomes" id="UP001526430">
    <property type="component" value="Unassembled WGS sequence"/>
</dbReference>
<evidence type="ECO:0000256" key="6">
    <source>
        <dbReference type="SAM" id="Phobius"/>
    </source>
</evidence>
<reference evidence="7 8" key="1">
    <citation type="submission" date="2022-10" db="EMBL/GenBank/DDBJ databases">
        <title>Roseococcus glaciei nov., sp. nov., isolated from glacier.</title>
        <authorList>
            <person name="Liu Q."/>
            <person name="Xin Y.-H."/>
        </authorList>
    </citation>
    <scope>NUCLEOTIDE SEQUENCE [LARGE SCALE GENOMIC DNA]</scope>
    <source>
        <strain evidence="7 8">MDT2-1-1</strain>
    </source>
</reference>
<dbReference type="Pfam" id="PF02690">
    <property type="entry name" value="Na_Pi_cotrans"/>
    <property type="match status" value="2"/>
</dbReference>
<evidence type="ECO:0000256" key="3">
    <source>
        <dbReference type="ARBA" id="ARBA00022692"/>
    </source>
</evidence>
<comment type="caution">
    <text evidence="7">The sequence shown here is derived from an EMBL/GenBank/DDBJ whole genome shotgun (WGS) entry which is preliminary data.</text>
</comment>
<gene>
    <name evidence="7" type="ORF">OF850_13740</name>
</gene>
<feature type="transmembrane region" description="Helical" evidence="6">
    <location>
        <begin position="96"/>
        <end position="121"/>
    </location>
</feature>
<protein>
    <submittedName>
        <fullName evidence="7">Na/Pi symporter</fullName>
    </submittedName>
</protein>
<name>A0ABT3NXR0_9PROT</name>
<sequence>MRELAFLLEFAGEAALLLWGLHMVQTGVQRAFGTRMRAGLSLALGTRRRAFLAGLVTTFALQSSTATALMVAGFAASGTVALAPALAAVAGANLGTAILVPLLSLDTGPLAFGLILAGVAVFRRRPSSRLRDLGRVAIGLGLILLSLHMLTATLTPIEQSPGLRAVLGAMEGRPLLFVLMAAVLAWAAHSSLAGVLLVASLAGSGSVTTPDALAMVLGANLGSALNPLIESASGPAGRRMPVGNLLNRLAGVALGLALLPWLAEGLAALDLKPATGVALAHLLFNVATGLLFLPFLPALARWLERLLPDPPPGPDPGAPRFLDRAALRAPSVALAQAQREVLRMAEMIEDRIEGREAGSAADTGRLQAAIHAYLSELPSESLGEEEARRAADLRHFAQVLDGTMLALEADLLKPLARRRRAGEAGDAVLHALRTQMQLALTVMVLDDAAAARRLVQAKEELRETGGGEAARELARGLRVVTGQLAAIAHPLLRRRGELLPTRLVGGLSAFSGRADTPDAPENA</sequence>
<feature type="transmembrane region" description="Helical" evidence="6">
    <location>
        <begin position="245"/>
        <end position="263"/>
    </location>
</feature>
<dbReference type="PANTHER" id="PTHR10010:SF46">
    <property type="entry name" value="SODIUM-DEPENDENT PHOSPHATE TRANSPORT PROTEIN 2B"/>
    <property type="match status" value="1"/>
</dbReference>
<dbReference type="EMBL" id="JAPFQI010000010">
    <property type="protein sequence ID" value="MCW8086693.1"/>
    <property type="molecule type" value="Genomic_DNA"/>
</dbReference>
<evidence type="ECO:0000313" key="8">
    <source>
        <dbReference type="Proteomes" id="UP001526430"/>
    </source>
</evidence>
<keyword evidence="3 6" id="KW-0812">Transmembrane</keyword>
<keyword evidence="2" id="KW-1003">Cell membrane</keyword>
<dbReference type="PANTHER" id="PTHR10010">
    <property type="entry name" value="SOLUTE CARRIER FAMILY 34 SODIUM PHOSPHATE , MEMBER 2-RELATED"/>
    <property type="match status" value="1"/>
</dbReference>
<feature type="transmembrane region" description="Helical" evidence="6">
    <location>
        <begin position="133"/>
        <end position="155"/>
    </location>
</feature>
<keyword evidence="5 6" id="KW-0472">Membrane</keyword>
<evidence type="ECO:0000256" key="2">
    <source>
        <dbReference type="ARBA" id="ARBA00022475"/>
    </source>
</evidence>
<dbReference type="NCBIfam" id="NF037997">
    <property type="entry name" value="Na_Pi_symport"/>
    <property type="match status" value="1"/>
</dbReference>